<comment type="caution">
    <text evidence="1">The sequence shown here is derived from an EMBL/GenBank/DDBJ whole genome shotgun (WGS) entry which is preliminary data.</text>
</comment>
<dbReference type="Proteomes" id="UP001194579">
    <property type="component" value="Unassembled WGS sequence"/>
</dbReference>
<evidence type="ECO:0000313" key="1">
    <source>
        <dbReference type="EMBL" id="MBI0553424.1"/>
    </source>
</evidence>
<accession>A0ABS0RV34</accession>
<reference evidence="2" key="1">
    <citation type="submission" date="2023-07" db="EMBL/GenBank/DDBJ databases">
        <title>Identification of Pectobacterium versatile causing blackleg of potato from New York State with a whole genome sequencing approach.</title>
        <authorList>
            <person name="Ma X."/>
            <person name="Swingle B."/>
        </authorList>
    </citation>
    <scope>NUCLEOTIDE SEQUENCE [LARGE SCALE GENOMIC DNA]</scope>
    <source>
        <strain evidence="2">NY1588A</strain>
    </source>
</reference>
<keyword evidence="2" id="KW-1185">Reference proteome</keyword>
<dbReference type="EMBL" id="WABS01000004">
    <property type="protein sequence ID" value="MBI0553424.1"/>
    <property type="molecule type" value="Genomic_DNA"/>
</dbReference>
<name>A0ABS0RV34_PECPM</name>
<sequence length="80" mass="9361">MKFFLAFINKVIHLKMRNEKDAPVLQPMRQEHRHTSRSDAGLFPFREEGIAQTVLNPVVAVFLDMHAQRQTNRLDALLFE</sequence>
<evidence type="ECO:0000313" key="2">
    <source>
        <dbReference type="Proteomes" id="UP001194579"/>
    </source>
</evidence>
<proteinExistence type="predicted"/>
<protein>
    <submittedName>
        <fullName evidence="1">Uncharacterized protein</fullName>
    </submittedName>
</protein>
<gene>
    <name evidence="1" type="ORF">F6Q06_02805</name>
</gene>
<organism evidence="1 2">
    <name type="scientific">Pectobacterium parmentieri</name>
    <dbReference type="NCBI Taxonomy" id="1905730"/>
    <lineage>
        <taxon>Bacteria</taxon>
        <taxon>Pseudomonadati</taxon>
        <taxon>Pseudomonadota</taxon>
        <taxon>Gammaproteobacteria</taxon>
        <taxon>Enterobacterales</taxon>
        <taxon>Pectobacteriaceae</taxon>
        <taxon>Pectobacterium</taxon>
    </lineage>
</organism>
<dbReference type="RefSeq" id="WP_043898843.1">
    <property type="nucleotide sequence ID" value="NC_017845.1"/>
</dbReference>